<evidence type="ECO:0000313" key="8">
    <source>
        <dbReference type="EMBL" id="TLD42335.1"/>
    </source>
</evidence>
<dbReference type="Gene3D" id="3.30.2010.10">
    <property type="entry name" value="Metalloproteases ('zincins'), catalytic domain"/>
    <property type="match status" value="1"/>
</dbReference>
<dbReference type="PANTHER" id="PTHR22726:SF1">
    <property type="entry name" value="METALLOENDOPEPTIDASE OMA1, MITOCHONDRIAL"/>
    <property type="match status" value="1"/>
</dbReference>
<gene>
    <name evidence="8" type="ORF">JETT_1367</name>
</gene>
<comment type="caution">
    <text evidence="8">The sequence shown here is derived from an EMBL/GenBank/DDBJ whole genome shotgun (WGS) entry which is preliminary data.</text>
</comment>
<evidence type="ECO:0000313" key="9">
    <source>
        <dbReference type="Proteomes" id="UP000319783"/>
    </source>
</evidence>
<name>A0A533QC80_9BACT</name>
<protein>
    <submittedName>
        <fullName evidence="8">Putative Zn-dependent protease</fullName>
    </submittedName>
</protein>
<keyword evidence="1 6" id="KW-0645">Protease</keyword>
<evidence type="ECO:0000259" key="7">
    <source>
        <dbReference type="Pfam" id="PF01435"/>
    </source>
</evidence>
<dbReference type="GO" id="GO:0004222">
    <property type="term" value="F:metalloendopeptidase activity"/>
    <property type="evidence" value="ECO:0007669"/>
    <property type="project" value="InterPro"/>
</dbReference>
<dbReference type="InterPro" id="IPR001915">
    <property type="entry name" value="Peptidase_M48"/>
</dbReference>
<dbReference type="Pfam" id="PF01435">
    <property type="entry name" value="Peptidase_M48"/>
    <property type="match status" value="1"/>
</dbReference>
<keyword evidence="3 6" id="KW-0378">Hydrolase</keyword>
<keyword evidence="2" id="KW-0479">Metal-binding</keyword>
<sequence length="240" mass="27430">MEMYRRLFCISIIPVVIFFSQVNYSKADDAWQLDGNSAEMSDDEEIEQGKRVDEYIRHHFYLCDDAVLIQAVNNIAHKLIVLSDRKTLPFTCTIIQSRSINAFSAPGGYIYVTYGLLAFAKSEDEVAGIIGHEIAHASLRHVSRLYHEVMENSHGSESGLDVTLLLNNHLEEFEHEADSTGVFYAYKAGFNPNGLPDFLERHLNLMMSDRIFSLLNFSFSVRVNSRINLLRKYIPTLEKE</sequence>
<dbReference type="GO" id="GO:0051603">
    <property type="term" value="P:proteolysis involved in protein catabolic process"/>
    <property type="evidence" value="ECO:0007669"/>
    <property type="project" value="TreeGrafter"/>
</dbReference>
<reference evidence="8 9" key="1">
    <citation type="submission" date="2019-04" db="EMBL/GenBank/DDBJ databases">
        <title>Genome of a novel bacterium Candidatus Jettenia ecosi reconstructed from metagenome of an anammox bioreactor.</title>
        <authorList>
            <person name="Mardanov A.V."/>
            <person name="Beletsky A.V."/>
            <person name="Ravin N.V."/>
            <person name="Botchkova E.A."/>
            <person name="Litti Y.V."/>
            <person name="Nozhevnikova A.N."/>
        </authorList>
    </citation>
    <scope>NUCLEOTIDE SEQUENCE [LARGE SCALE GENOMIC DNA]</scope>
    <source>
        <strain evidence="8">J2</strain>
    </source>
</reference>
<dbReference type="InterPro" id="IPR051156">
    <property type="entry name" value="Mito/Outer_Membr_Metalloprot"/>
</dbReference>
<accession>A0A533QC80</accession>
<evidence type="ECO:0000256" key="3">
    <source>
        <dbReference type="ARBA" id="ARBA00022801"/>
    </source>
</evidence>
<evidence type="ECO:0000256" key="2">
    <source>
        <dbReference type="ARBA" id="ARBA00022723"/>
    </source>
</evidence>
<dbReference type="GO" id="GO:0046872">
    <property type="term" value="F:metal ion binding"/>
    <property type="evidence" value="ECO:0007669"/>
    <property type="project" value="UniProtKB-KW"/>
</dbReference>
<evidence type="ECO:0000256" key="1">
    <source>
        <dbReference type="ARBA" id="ARBA00022670"/>
    </source>
</evidence>
<dbReference type="AlphaFoldDB" id="A0A533QC80"/>
<evidence type="ECO:0000256" key="4">
    <source>
        <dbReference type="ARBA" id="ARBA00022833"/>
    </source>
</evidence>
<keyword evidence="4 6" id="KW-0862">Zinc</keyword>
<keyword evidence="5 6" id="KW-0482">Metalloprotease</keyword>
<dbReference type="GO" id="GO:0016020">
    <property type="term" value="C:membrane"/>
    <property type="evidence" value="ECO:0007669"/>
    <property type="project" value="TreeGrafter"/>
</dbReference>
<comment type="cofactor">
    <cofactor evidence="6">
        <name>Zn(2+)</name>
        <dbReference type="ChEBI" id="CHEBI:29105"/>
    </cofactor>
    <text evidence="6">Binds 1 zinc ion per subunit.</text>
</comment>
<comment type="similarity">
    <text evidence="6">Belongs to the peptidase M48 family.</text>
</comment>
<dbReference type="Proteomes" id="UP000319783">
    <property type="component" value="Unassembled WGS sequence"/>
</dbReference>
<dbReference type="PANTHER" id="PTHR22726">
    <property type="entry name" value="METALLOENDOPEPTIDASE OMA1"/>
    <property type="match status" value="1"/>
</dbReference>
<dbReference type="EMBL" id="SULG01000022">
    <property type="protein sequence ID" value="TLD42335.1"/>
    <property type="molecule type" value="Genomic_DNA"/>
</dbReference>
<evidence type="ECO:0000256" key="6">
    <source>
        <dbReference type="RuleBase" id="RU003983"/>
    </source>
</evidence>
<organism evidence="8 9">
    <name type="scientific">Candidatus Jettenia ecosi</name>
    <dbReference type="NCBI Taxonomy" id="2494326"/>
    <lineage>
        <taxon>Bacteria</taxon>
        <taxon>Pseudomonadati</taxon>
        <taxon>Planctomycetota</taxon>
        <taxon>Candidatus Brocadiia</taxon>
        <taxon>Candidatus Brocadiales</taxon>
        <taxon>Candidatus Brocadiaceae</taxon>
        <taxon>Candidatus Jettenia</taxon>
    </lineage>
</organism>
<feature type="domain" description="Peptidase M48" evidence="7">
    <location>
        <begin position="72"/>
        <end position="195"/>
    </location>
</feature>
<proteinExistence type="inferred from homology"/>
<evidence type="ECO:0000256" key="5">
    <source>
        <dbReference type="ARBA" id="ARBA00023049"/>
    </source>
</evidence>